<evidence type="ECO:0000256" key="4">
    <source>
        <dbReference type="ARBA" id="ARBA00022989"/>
    </source>
</evidence>
<name>A0A0G3BH10_9BURK</name>
<organism evidence="8 9">
    <name type="scientific">Caldimonas brevitalea</name>
    <dbReference type="NCBI Taxonomy" id="413882"/>
    <lineage>
        <taxon>Bacteria</taxon>
        <taxon>Pseudomonadati</taxon>
        <taxon>Pseudomonadota</taxon>
        <taxon>Betaproteobacteria</taxon>
        <taxon>Burkholderiales</taxon>
        <taxon>Sphaerotilaceae</taxon>
        <taxon>Caldimonas</taxon>
    </lineage>
</organism>
<dbReference type="PANTHER" id="PTHR23513">
    <property type="entry name" value="INTEGRAL MEMBRANE EFFLUX PROTEIN-RELATED"/>
    <property type="match status" value="1"/>
</dbReference>
<dbReference type="Gene3D" id="1.20.1250.20">
    <property type="entry name" value="MFS general substrate transporter like domains"/>
    <property type="match status" value="1"/>
</dbReference>
<feature type="transmembrane region" description="Helical" evidence="6">
    <location>
        <begin position="132"/>
        <end position="151"/>
    </location>
</feature>
<dbReference type="EMBL" id="CP011371">
    <property type="protein sequence ID" value="AKJ28734.1"/>
    <property type="molecule type" value="Genomic_DNA"/>
</dbReference>
<feature type="domain" description="Major facilitator superfamily (MFS) profile" evidence="7">
    <location>
        <begin position="1"/>
        <end position="381"/>
    </location>
</feature>
<evidence type="ECO:0000256" key="6">
    <source>
        <dbReference type="SAM" id="Phobius"/>
    </source>
</evidence>
<evidence type="ECO:0000256" key="1">
    <source>
        <dbReference type="ARBA" id="ARBA00004651"/>
    </source>
</evidence>
<dbReference type="PATRIC" id="fig|413882.6.peg.2147"/>
<reference evidence="8 9" key="1">
    <citation type="submission" date="2015-05" db="EMBL/GenBank/DDBJ databases">
        <authorList>
            <person name="Tang B."/>
            <person name="Yu Y."/>
        </authorList>
    </citation>
    <scope>NUCLEOTIDE SEQUENCE [LARGE SCALE GENOMIC DNA]</scope>
    <source>
        <strain evidence="8 9">DSM 7029</strain>
    </source>
</reference>
<dbReference type="KEGG" id="pbh:AAW51_2043"/>
<keyword evidence="2" id="KW-1003">Cell membrane</keyword>
<dbReference type="Pfam" id="PF07690">
    <property type="entry name" value="MFS_1"/>
    <property type="match status" value="1"/>
</dbReference>
<dbReference type="STRING" id="413882.AAW51_2043"/>
<dbReference type="AlphaFoldDB" id="A0A0G3BH10"/>
<feature type="transmembrane region" description="Helical" evidence="6">
    <location>
        <begin position="269"/>
        <end position="287"/>
    </location>
</feature>
<evidence type="ECO:0000259" key="7">
    <source>
        <dbReference type="PROSITE" id="PS50850"/>
    </source>
</evidence>
<dbReference type="PANTHER" id="PTHR23513:SF6">
    <property type="entry name" value="MAJOR FACILITATOR SUPERFAMILY ASSOCIATED DOMAIN-CONTAINING PROTEIN"/>
    <property type="match status" value="1"/>
</dbReference>
<feature type="transmembrane region" description="Helical" evidence="6">
    <location>
        <begin position="234"/>
        <end position="257"/>
    </location>
</feature>
<feature type="transmembrane region" description="Helical" evidence="6">
    <location>
        <begin position="35"/>
        <end position="54"/>
    </location>
</feature>
<keyword evidence="5 6" id="KW-0472">Membrane</keyword>
<feature type="transmembrane region" description="Helical" evidence="6">
    <location>
        <begin position="91"/>
        <end position="112"/>
    </location>
</feature>
<dbReference type="GO" id="GO:0005886">
    <property type="term" value="C:plasma membrane"/>
    <property type="evidence" value="ECO:0007669"/>
    <property type="project" value="UniProtKB-SubCell"/>
</dbReference>
<evidence type="ECO:0000313" key="9">
    <source>
        <dbReference type="Proteomes" id="UP000035352"/>
    </source>
</evidence>
<feature type="transmembrane region" description="Helical" evidence="6">
    <location>
        <begin position="66"/>
        <end position="85"/>
    </location>
</feature>
<keyword evidence="3 6" id="KW-0812">Transmembrane</keyword>
<feature type="transmembrane region" description="Helical" evidence="6">
    <location>
        <begin position="157"/>
        <end position="174"/>
    </location>
</feature>
<proteinExistence type="predicted"/>
<evidence type="ECO:0000256" key="5">
    <source>
        <dbReference type="ARBA" id="ARBA00023136"/>
    </source>
</evidence>
<dbReference type="PROSITE" id="PS50850">
    <property type="entry name" value="MFS"/>
    <property type="match status" value="1"/>
</dbReference>
<comment type="subcellular location">
    <subcellularLocation>
        <location evidence="1">Cell membrane</location>
        <topology evidence="1">Multi-pass membrane protein</topology>
    </subcellularLocation>
</comment>
<dbReference type="InterPro" id="IPR020846">
    <property type="entry name" value="MFS_dom"/>
</dbReference>
<dbReference type="Proteomes" id="UP000035352">
    <property type="component" value="Chromosome"/>
</dbReference>
<sequence>MPVTLRAVIAGQVCLHACMAGTRLAAPLLALEQGRSAWAVGVLLALFAVGPALLSLQAGRMADRHGYHRPVAIGVAMSLAGAVLAVALQHYAALCIAALCTGGGTSFALVAIQRTAGRTARDETELKRVFSWLALGPALSNFAGPFTAGLLIDRWGFRAAFAVLALLPLVTLAFSRRVPREAPAAAPAARVRGSTRALLRLAPLRRLLWVNWSLSTCWDVHTFVLPVLGHQRELAASVIGSILGAFSIAAVVVRLLIPLYAHRLKEWQVLYGALTLTGLVFAVYPFMRQPWSMGLCSVLLGAALGTVQPMVMSALHQVTPASRHGQALGLRMTALNVSSSAMPLLFGAIGATVGAGILFWAAGLLVATGGWQARHIRQDLSDARVTRPDGPHG</sequence>
<dbReference type="InterPro" id="IPR036259">
    <property type="entry name" value="MFS_trans_sf"/>
</dbReference>
<feature type="transmembrane region" description="Helical" evidence="6">
    <location>
        <begin position="344"/>
        <end position="367"/>
    </location>
</feature>
<keyword evidence="9" id="KW-1185">Reference proteome</keyword>
<dbReference type="GO" id="GO:0022857">
    <property type="term" value="F:transmembrane transporter activity"/>
    <property type="evidence" value="ECO:0007669"/>
    <property type="project" value="InterPro"/>
</dbReference>
<gene>
    <name evidence="8" type="ORF">AAW51_2043</name>
</gene>
<evidence type="ECO:0000256" key="3">
    <source>
        <dbReference type="ARBA" id="ARBA00022692"/>
    </source>
</evidence>
<dbReference type="InterPro" id="IPR011701">
    <property type="entry name" value="MFS"/>
</dbReference>
<keyword evidence="4 6" id="KW-1133">Transmembrane helix</keyword>
<dbReference type="RefSeq" id="WP_047197628.1">
    <property type="nucleotide sequence ID" value="NZ_CP011371.1"/>
</dbReference>
<dbReference type="SUPFAM" id="SSF103473">
    <property type="entry name" value="MFS general substrate transporter"/>
    <property type="match status" value="1"/>
</dbReference>
<protein>
    <submittedName>
        <fullName evidence="8">MFS transporter</fullName>
    </submittedName>
</protein>
<accession>A0A0G3BH10</accession>
<evidence type="ECO:0000256" key="2">
    <source>
        <dbReference type="ARBA" id="ARBA00022475"/>
    </source>
</evidence>
<evidence type="ECO:0000313" key="8">
    <source>
        <dbReference type="EMBL" id="AKJ28734.1"/>
    </source>
</evidence>